<evidence type="ECO:0000256" key="8">
    <source>
        <dbReference type="SAM" id="MobiDB-lite"/>
    </source>
</evidence>
<evidence type="ECO:0000256" key="6">
    <source>
        <dbReference type="ARBA" id="ARBA00023180"/>
    </source>
</evidence>
<dbReference type="SUPFAM" id="SSF90188">
    <property type="entry name" value="Somatomedin B domain"/>
    <property type="match status" value="1"/>
</dbReference>
<accession>A0A0P7TUT0</accession>
<keyword evidence="2" id="KW-0964">Secreted</keyword>
<name>A0A0P7TUT0_SCLFO</name>
<organism evidence="11 12">
    <name type="scientific">Scleropages formosus</name>
    <name type="common">Asian bonytongue</name>
    <name type="synonym">Osteoglossum formosum</name>
    <dbReference type="NCBI Taxonomy" id="113540"/>
    <lineage>
        <taxon>Eukaryota</taxon>
        <taxon>Metazoa</taxon>
        <taxon>Chordata</taxon>
        <taxon>Craniata</taxon>
        <taxon>Vertebrata</taxon>
        <taxon>Euteleostomi</taxon>
        <taxon>Actinopterygii</taxon>
        <taxon>Neopterygii</taxon>
        <taxon>Teleostei</taxon>
        <taxon>Osteoglossocephala</taxon>
        <taxon>Osteoglossomorpha</taxon>
        <taxon>Osteoglossiformes</taxon>
        <taxon>Osteoglossidae</taxon>
        <taxon>Scleropages</taxon>
    </lineage>
</organism>
<dbReference type="AlphaFoldDB" id="A0A0P7TUT0"/>
<dbReference type="SMART" id="SM00120">
    <property type="entry name" value="HX"/>
    <property type="match status" value="4"/>
</dbReference>
<feature type="repeat" description="Hemopexin" evidence="7">
    <location>
        <begin position="377"/>
        <end position="432"/>
    </location>
</feature>
<comment type="caution">
    <text evidence="11">The sequence shown here is derived from an EMBL/GenBank/DDBJ whole genome shotgun (WGS) entry which is preliminary data.</text>
</comment>
<dbReference type="GO" id="GO:0005615">
    <property type="term" value="C:extracellular space"/>
    <property type="evidence" value="ECO:0007669"/>
    <property type="project" value="TreeGrafter"/>
</dbReference>
<dbReference type="GO" id="GO:0007160">
    <property type="term" value="P:cell-matrix adhesion"/>
    <property type="evidence" value="ECO:0007669"/>
    <property type="project" value="TreeGrafter"/>
</dbReference>
<evidence type="ECO:0000256" key="9">
    <source>
        <dbReference type="SAM" id="SignalP"/>
    </source>
</evidence>
<evidence type="ECO:0000313" key="12">
    <source>
        <dbReference type="Proteomes" id="UP000034805"/>
    </source>
</evidence>
<keyword evidence="4" id="KW-0677">Repeat</keyword>
<comment type="subcellular location">
    <subcellularLocation>
        <location evidence="1">Secreted</location>
    </subcellularLocation>
</comment>
<dbReference type="SUPFAM" id="SSF50923">
    <property type="entry name" value="Hemopexin-like domain"/>
    <property type="match status" value="1"/>
</dbReference>
<dbReference type="GO" id="GO:0033627">
    <property type="term" value="P:cell adhesion mediated by integrin"/>
    <property type="evidence" value="ECO:0007669"/>
    <property type="project" value="TreeGrafter"/>
</dbReference>
<dbReference type="InterPro" id="IPR020436">
    <property type="entry name" value="SMB_chordata"/>
</dbReference>
<dbReference type="InterPro" id="IPR001212">
    <property type="entry name" value="Somatomedin_B_dom"/>
</dbReference>
<dbReference type="Pfam" id="PF00045">
    <property type="entry name" value="Hemopexin"/>
    <property type="match status" value="3"/>
</dbReference>
<dbReference type="InterPro" id="IPR036375">
    <property type="entry name" value="Hemopexin-like_dom_sf"/>
</dbReference>
<evidence type="ECO:0000256" key="4">
    <source>
        <dbReference type="ARBA" id="ARBA00022737"/>
    </source>
</evidence>
<dbReference type="SMART" id="SM00201">
    <property type="entry name" value="SO"/>
    <property type="match status" value="1"/>
</dbReference>
<reference evidence="11 12" key="1">
    <citation type="submission" date="2015-08" db="EMBL/GenBank/DDBJ databases">
        <title>The genome of the Asian arowana (Scleropages formosus).</title>
        <authorList>
            <person name="Tan M.H."/>
            <person name="Gan H.M."/>
            <person name="Croft L.J."/>
            <person name="Austin C.M."/>
        </authorList>
    </citation>
    <scope>NUCLEOTIDE SEQUENCE [LARGE SCALE GENOMIC DNA]</scope>
    <source>
        <strain evidence="11">Aro1</strain>
    </source>
</reference>
<feature type="signal peptide" evidence="9">
    <location>
        <begin position="1"/>
        <end position="19"/>
    </location>
</feature>
<protein>
    <submittedName>
        <fullName evidence="11">Vitronectin-like</fullName>
    </submittedName>
</protein>
<dbReference type="InterPro" id="IPR018486">
    <property type="entry name" value="Hemopexin_CS"/>
</dbReference>
<gene>
    <name evidence="11" type="ORF">Z043_116531</name>
</gene>
<feature type="repeat" description="Hemopexin" evidence="7">
    <location>
        <begin position="173"/>
        <end position="220"/>
    </location>
</feature>
<evidence type="ECO:0000256" key="2">
    <source>
        <dbReference type="ARBA" id="ARBA00022525"/>
    </source>
</evidence>
<feature type="repeat" description="Hemopexin" evidence="7">
    <location>
        <begin position="221"/>
        <end position="268"/>
    </location>
</feature>
<dbReference type="InterPro" id="IPR000585">
    <property type="entry name" value="Hemopexin-like_dom"/>
</dbReference>
<feature type="repeat" description="Hemopexin" evidence="7">
    <location>
        <begin position="128"/>
        <end position="172"/>
    </location>
</feature>
<feature type="compositionally biased region" description="Basic residues" evidence="8">
    <location>
        <begin position="342"/>
        <end position="362"/>
    </location>
</feature>
<dbReference type="PRINTS" id="PR00022">
    <property type="entry name" value="SOMATOMEDINB"/>
</dbReference>
<dbReference type="Pfam" id="PF01033">
    <property type="entry name" value="Somatomedin_B"/>
    <property type="match status" value="1"/>
</dbReference>
<dbReference type="GO" id="GO:0006955">
    <property type="term" value="P:immune response"/>
    <property type="evidence" value="ECO:0007669"/>
    <property type="project" value="InterPro"/>
</dbReference>
<keyword evidence="6" id="KW-0325">Glycoprotein</keyword>
<dbReference type="GO" id="GO:0005178">
    <property type="term" value="F:integrin binding"/>
    <property type="evidence" value="ECO:0007669"/>
    <property type="project" value="TreeGrafter"/>
</dbReference>
<dbReference type="Gene3D" id="4.10.410.20">
    <property type="match status" value="1"/>
</dbReference>
<evidence type="ECO:0000256" key="3">
    <source>
        <dbReference type="ARBA" id="ARBA00022729"/>
    </source>
</evidence>
<keyword evidence="3 9" id="KW-0732">Signal</keyword>
<dbReference type="PROSITE" id="PS00524">
    <property type="entry name" value="SMB_1"/>
    <property type="match status" value="1"/>
</dbReference>
<dbReference type="InterPro" id="IPR036024">
    <property type="entry name" value="Somatomedin_B-like_dom_sf"/>
</dbReference>
<dbReference type="Proteomes" id="UP000034805">
    <property type="component" value="Unassembled WGS sequence"/>
</dbReference>
<dbReference type="GO" id="GO:0005044">
    <property type="term" value="F:scavenger receptor activity"/>
    <property type="evidence" value="ECO:0007669"/>
    <property type="project" value="InterPro"/>
</dbReference>
<evidence type="ECO:0000256" key="5">
    <source>
        <dbReference type="ARBA" id="ARBA00023157"/>
    </source>
</evidence>
<feature type="domain" description="SMB" evidence="10">
    <location>
        <begin position="20"/>
        <end position="62"/>
    </location>
</feature>
<dbReference type="InterPro" id="IPR051298">
    <property type="entry name" value="Heme_transport/Cell_adhesion"/>
</dbReference>
<sequence>MKPLLVLLVAVVVVGMVLAAEESCVGRCENGFNPALKCQCDDMCKYYSSCCLDYDTICGKKVFRVTLRIKGKTVEEVMMKFTSTARGDTFANEDDGDLFNMTTPSTIVTPTTHSSTRTPDPDAVTCSGRPFDAFMQLKNGSIYAFRGKYFFELDEHAVVPGYSKLIEDMWGIPGPIDAAFTRINCQGKTYIFKGNKYWRFEGNVLDEDYPRDIGEGFEDIPDDVDAAFAIPALGHRGKEKVYFFKGEHYYQYEFKNQPSHAECVKMTQASPSVLFTRYTDLYCEPWEELLTVLLGGSKGHQHSPRFINRDWEGIQPPVDAVMAGRIHISTASTPALAPSRFSRSRSSRRRHKNRRRGKKNQRKQLYSDLYRELYDYFEDIFPDYEMEAKSMPVQKIYFFKKDKYYRVDLQTKTVDSTNPPYPRPIAKYWLGCKDEPEHEKE</sequence>
<dbReference type="GO" id="GO:0050840">
    <property type="term" value="F:extracellular matrix binding"/>
    <property type="evidence" value="ECO:0007669"/>
    <property type="project" value="TreeGrafter"/>
</dbReference>
<dbReference type="CDD" id="cd00094">
    <property type="entry name" value="HX"/>
    <property type="match status" value="1"/>
</dbReference>
<dbReference type="PANTHER" id="PTHR22917">
    <property type="entry name" value="HEMOPEXIN DOMAIN-CONTAINING PROTEIN"/>
    <property type="match status" value="1"/>
</dbReference>
<dbReference type="InterPro" id="IPR018487">
    <property type="entry name" value="Hemopexin-like_repeat"/>
</dbReference>
<dbReference type="STRING" id="113540.ENSSFOP00015010774"/>
<evidence type="ECO:0000256" key="7">
    <source>
        <dbReference type="PROSITE-ProRule" id="PRU01011"/>
    </source>
</evidence>
<evidence type="ECO:0000259" key="10">
    <source>
        <dbReference type="PROSITE" id="PS50958"/>
    </source>
</evidence>
<feature type="chain" id="PRO_5006143070" evidence="9">
    <location>
        <begin position="20"/>
        <end position="441"/>
    </location>
</feature>
<dbReference type="PROSITE" id="PS00024">
    <property type="entry name" value="HEMOPEXIN"/>
    <property type="match status" value="1"/>
</dbReference>
<dbReference type="GO" id="GO:0030247">
    <property type="term" value="F:polysaccharide binding"/>
    <property type="evidence" value="ECO:0007669"/>
    <property type="project" value="InterPro"/>
</dbReference>
<keyword evidence="5" id="KW-1015">Disulfide bond</keyword>
<dbReference type="EMBL" id="JARO02006567">
    <property type="protein sequence ID" value="KPP65076.1"/>
    <property type="molecule type" value="Genomic_DNA"/>
</dbReference>
<dbReference type="PROSITE" id="PS50958">
    <property type="entry name" value="SMB_2"/>
    <property type="match status" value="1"/>
</dbReference>
<feature type="region of interest" description="Disordered" evidence="8">
    <location>
        <begin position="336"/>
        <end position="362"/>
    </location>
</feature>
<dbReference type="Gene3D" id="2.110.10.10">
    <property type="entry name" value="Hemopexin-like domain"/>
    <property type="match status" value="2"/>
</dbReference>
<evidence type="ECO:0000256" key="1">
    <source>
        <dbReference type="ARBA" id="ARBA00004613"/>
    </source>
</evidence>
<proteinExistence type="predicted"/>
<dbReference type="PANTHER" id="PTHR22917:SF3">
    <property type="entry name" value="VITRONECTIN"/>
    <property type="match status" value="1"/>
</dbReference>
<dbReference type="PROSITE" id="PS51642">
    <property type="entry name" value="HEMOPEXIN_2"/>
    <property type="match status" value="4"/>
</dbReference>
<evidence type="ECO:0000313" key="11">
    <source>
        <dbReference type="EMBL" id="KPP65076.1"/>
    </source>
</evidence>